<dbReference type="STRING" id="1108045.GORHZ_145_00130"/>
<dbReference type="eggNOG" id="ENOG5032ZBE">
    <property type="taxonomic scope" value="Bacteria"/>
</dbReference>
<evidence type="ECO:0000313" key="1">
    <source>
        <dbReference type="EMBL" id="GAB91758.1"/>
    </source>
</evidence>
<dbReference type="EMBL" id="BAHC01000145">
    <property type="protein sequence ID" value="GAB91758.1"/>
    <property type="molecule type" value="Genomic_DNA"/>
</dbReference>
<dbReference type="Proteomes" id="UP000008363">
    <property type="component" value="Unassembled WGS sequence"/>
</dbReference>
<reference evidence="1 2" key="1">
    <citation type="submission" date="2012-08" db="EMBL/GenBank/DDBJ databases">
        <title>Whole genome shotgun sequence of Gordonia rhizosphera NBRC 16068.</title>
        <authorList>
            <person name="Takarada H."/>
            <person name="Isaki S."/>
            <person name="Hosoyama A."/>
            <person name="Tsuchikane K."/>
            <person name="Katsumata H."/>
            <person name="Baba S."/>
            <person name="Ohji S."/>
            <person name="Yamazaki S."/>
            <person name="Fujita N."/>
        </authorList>
    </citation>
    <scope>NUCLEOTIDE SEQUENCE [LARGE SCALE GENOMIC DNA]</scope>
    <source>
        <strain evidence="1 2">NBRC 16068</strain>
    </source>
</reference>
<accession>K6V671</accession>
<proteinExistence type="predicted"/>
<dbReference type="RefSeq" id="WP_006335591.1">
    <property type="nucleotide sequence ID" value="NZ_BAHC01000145.1"/>
</dbReference>
<dbReference type="AlphaFoldDB" id="K6V671"/>
<evidence type="ECO:0000313" key="2">
    <source>
        <dbReference type="Proteomes" id="UP000008363"/>
    </source>
</evidence>
<keyword evidence="2" id="KW-1185">Reference proteome</keyword>
<sequence>MQYEIRVAGHLDNHWEAWFDGLSITSAPDGTTCLHGAIADQAALHGLLQKLRDLGIPLISLTPTDNGNERTRP</sequence>
<dbReference type="OrthoDB" id="4828421at2"/>
<comment type="caution">
    <text evidence="1">The sequence shown here is derived from an EMBL/GenBank/DDBJ whole genome shotgun (WGS) entry which is preliminary data.</text>
</comment>
<protein>
    <submittedName>
        <fullName evidence="1">Uncharacterized protein</fullName>
    </submittedName>
</protein>
<organism evidence="1 2">
    <name type="scientific">Gordonia rhizosphera NBRC 16068</name>
    <dbReference type="NCBI Taxonomy" id="1108045"/>
    <lineage>
        <taxon>Bacteria</taxon>
        <taxon>Bacillati</taxon>
        <taxon>Actinomycetota</taxon>
        <taxon>Actinomycetes</taxon>
        <taxon>Mycobacteriales</taxon>
        <taxon>Gordoniaceae</taxon>
        <taxon>Gordonia</taxon>
    </lineage>
</organism>
<name>K6V671_9ACTN</name>
<gene>
    <name evidence="1" type="ORF">GORHZ_145_00130</name>
</gene>